<dbReference type="EMBL" id="CM042890">
    <property type="protein sequence ID" value="KAI4312447.1"/>
    <property type="molecule type" value="Genomic_DNA"/>
</dbReference>
<evidence type="ECO:0000313" key="1">
    <source>
        <dbReference type="EMBL" id="KAI4312447.1"/>
    </source>
</evidence>
<protein>
    <submittedName>
        <fullName evidence="1">Uncharacterized protein</fullName>
    </submittedName>
</protein>
<reference evidence="2" key="1">
    <citation type="journal article" date="2023" name="Front. Plant Sci.">
        <title>Chromosomal-level genome assembly of Melastoma candidum provides insights into trichome evolution.</title>
        <authorList>
            <person name="Zhong Y."/>
            <person name="Wu W."/>
            <person name="Sun C."/>
            <person name="Zou P."/>
            <person name="Liu Y."/>
            <person name="Dai S."/>
            <person name="Zhou R."/>
        </authorList>
    </citation>
    <scope>NUCLEOTIDE SEQUENCE [LARGE SCALE GENOMIC DNA]</scope>
</reference>
<accession>A0ACB9LNF0</accession>
<proteinExistence type="predicted"/>
<dbReference type="Proteomes" id="UP001057402">
    <property type="component" value="Chromosome 11"/>
</dbReference>
<comment type="caution">
    <text evidence="1">The sequence shown here is derived from an EMBL/GenBank/DDBJ whole genome shotgun (WGS) entry which is preliminary data.</text>
</comment>
<organism evidence="1 2">
    <name type="scientific">Melastoma candidum</name>
    <dbReference type="NCBI Taxonomy" id="119954"/>
    <lineage>
        <taxon>Eukaryota</taxon>
        <taxon>Viridiplantae</taxon>
        <taxon>Streptophyta</taxon>
        <taxon>Embryophyta</taxon>
        <taxon>Tracheophyta</taxon>
        <taxon>Spermatophyta</taxon>
        <taxon>Magnoliopsida</taxon>
        <taxon>eudicotyledons</taxon>
        <taxon>Gunneridae</taxon>
        <taxon>Pentapetalae</taxon>
        <taxon>rosids</taxon>
        <taxon>malvids</taxon>
        <taxon>Myrtales</taxon>
        <taxon>Melastomataceae</taxon>
        <taxon>Melastomatoideae</taxon>
        <taxon>Melastomateae</taxon>
        <taxon>Melastoma</taxon>
    </lineage>
</organism>
<evidence type="ECO:0000313" key="2">
    <source>
        <dbReference type="Proteomes" id="UP001057402"/>
    </source>
</evidence>
<sequence length="124" mass="13827">MYVAHECDVGPEVFVNVAACNVVEIELEIIQHPRNMQLAVDPLPLHDLDGRLVVDNAHVEHGIGMAPSLWEAAVAPDLDVTEDCKRRRTTTSTCPGYSRKEVRFSQQPLFCGCVWCIYGHPVEV</sequence>
<name>A0ACB9LNF0_9MYRT</name>
<keyword evidence="2" id="KW-1185">Reference proteome</keyword>
<gene>
    <name evidence="1" type="ORF">MLD38_037257</name>
</gene>